<evidence type="ECO:0000313" key="1">
    <source>
        <dbReference type="EMBL" id="EGD09547.1"/>
    </source>
</evidence>
<dbReference type="AlphaFoldDB" id="F0BD93"/>
<protein>
    <submittedName>
        <fullName evidence="1">Uncharacterized protein</fullName>
    </submittedName>
</protein>
<name>F0BD93_9XANT</name>
<comment type="caution">
    <text evidence="1">The sequence shown here is derived from an EMBL/GenBank/DDBJ whole genome shotgun (WGS) entry which is preliminary data.</text>
</comment>
<accession>F0BD93</accession>
<proteinExistence type="predicted"/>
<dbReference type="Proteomes" id="UP000003299">
    <property type="component" value="Unassembled WGS sequence"/>
</dbReference>
<organism evidence="1 2">
    <name type="scientific">Xanthomonas vesicatoria ATCC 35937</name>
    <dbReference type="NCBI Taxonomy" id="925775"/>
    <lineage>
        <taxon>Bacteria</taxon>
        <taxon>Pseudomonadati</taxon>
        <taxon>Pseudomonadota</taxon>
        <taxon>Gammaproteobacteria</taxon>
        <taxon>Lysobacterales</taxon>
        <taxon>Lysobacteraceae</taxon>
        <taxon>Xanthomonas</taxon>
    </lineage>
</organism>
<evidence type="ECO:0000313" key="2">
    <source>
        <dbReference type="Proteomes" id="UP000003299"/>
    </source>
</evidence>
<gene>
    <name evidence="1" type="ORF">XVE_2109</name>
</gene>
<dbReference type="EMBL" id="AEQV01000064">
    <property type="protein sequence ID" value="EGD09547.1"/>
    <property type="molecule type" value="Genomic_DNA"/>
</dbReference>
<reference evidence="1 2" key="1">
    <citation type="journal article" date="2011" name="BMC Genomics">
        <title>Comparative genomics reveals diversity among xanthomonads infecting tomato and pepper.</title>
        <authorList>
            <person name="Potnis N."/>
            <person name="Krasileva K."/>
            <person name="Chow V."/>
            <person name="Almeida N.F."/>
            <person name="Patil P.B."/>
            <person name="Ryan R.P."/>
            <person name="Sharlach M."/>
            <person name="Behlau F."/>
            <person name="Dow J.M."/>
            <person name="Momol M.T."/>
            <person name="White F.F."/>
            <person name="Preston J.F."/>
            <person name="Vinatzer B.A."/>
            <person name="Koebnik R."/>
            <person name="Setubal J.C."/>
            <person name="Norman D.J."/>
            <person name="Staskawicz B.J."/>
            <person name="Jones J.B."/>
        </authorList>
    </citation>
    <scope>NUCLEOTIDE SEQUENCE [LARGE SCALE GENOMIC DNA]</scope>
    <source>
        <strain evidence="1 2">ATCC 35937</strain>
    </source>
</reference>
<sequence length="56" mass="6101">MRPLSTWSAANEDPMELAQALGHIALSVEGDVSYASCDLHSDAAAQSEGRRIRKMR</sequence>